<dbReference type="PROSITE" id="PS51144">
    <property type="entry name" value="ALPHA_CA_2"/>
    <property type="match status" value="1"/>
</dbReference>
<feature type="signal peptide" evidence="2">
    <location>
        <begin position="1"/>
        <end position="17"/>
    </location>
</feature>
<keyword evidence="2" id="KW-0732">Signal</keyword>
<evidence type="ECO:0000259" key="3">
    <source>
        <dbReference type="PROSITE" id="PS51144"/>
    </source>
</evidence>
<sequence>MQCWLLLTFLMLSKTSAAEVPRLDYCYKETDCNPYLWVKSYPSCLPQKDKLHSPIDLNDEAVRNDTVPALMFRGLTRSGTVKNVRDTVVVDFDECMTVSGGWLKYKYRLVQIRFHWGSKTTNGSEHTLNNRRFPMEMQLVGVAPGYKDVKSALNQQSGVAMIGVFIDIGPVNNVHFKAISDAVSKVPYPGDSVKVTLPTLLQLMPTSNEPGNRIKFFYYQGGLTTPPCSQTVDWIVLENPVLISSEQYLAFVTHLYYSDKSDSDQKLLEENYRPIQSSAMHKVLVSAQALEFHLARGASRSLQTFFIPLCVLLSLLHLSLTMV</sequence>
<dbReference type="GO" id="GO:0005886">
    <property type="term" value="C:plasma membrane"/>
    <property type="evidence" value="ECO:0007669"/>
    <property type="project" value="TreeGrafter"/>
</dbReference>
<organism evidence="4 5">
    <name type="scientific">Astyanax mexicanus</name>
    <name type="common">Blind cave fish</name>
    <name type="synonym">Astyanax fasciatus mexicanus</name>
    <dbReference type="NCBI Taxonomy" id="7994"/>
    <lineage>
        <taxon>Eukaryota</taxon>
        <taxon>Metazoa</taxon>
        <taxon>Chordata</taxon>
        <taxon>Craniata</taxon>
        <taxon>Vertebrata</taxon>
        <taxon>Euteleostomi</taxon>
        <taxon>Actinopterygii</taxon>
        <taxon>Neopterygii</taxon>
        <taxon>Teleostei</taxon>
        <taxon>Ostariophysi</taxon>
        <taxon>Characiformes</taxon>
        <taxon>Characoidei</taxon>
        <taxon>Acestrorhamphidae</taxon>
        <taxon>Acestrorhamphinae</taxon>
        <taxon>Astyanax</taxon>
    </lineage>
</organism>
<comment type="similarity">
    <text evidence="1">Belongs to the alpha-carbonic anhydrase family.</text>
</comment>
<dbReference type="InterPro" id="IPR023561">
    <property type="entry name" value="Carbonic_anhydrase_a-class"/>
</dbReference>
<comment type="caution">
    <text evidence="4">The sequence shown here is derived from an EMBL/GenBank/DDBJ whole genome shotgun (WGS) entry which is preliminary data.</text>
</comment>
<proteinExistence type="inferred from homology"/>
<dbReference type="SMART" id="SM01057">
    <property type="entry name" value="Carb_anhydrase"/>
    <property type="match status" value="1"/>
</dbReference>
<dbReference type="PANTHER" id="PTHR18952:SF134">
    <property type="entry name" value="CARBONIC ANHYDRASE 15"/>
    <property type="match status" value="1"/>
</dbReference>
<dbReference type="GO" id="GO:0004089">
    <property type="term" value="F:carbonate dehydratase activity"/>
    <property type="evidence" value="ECO:0007669"/>
    <property type="project" value="InterPro"/>
</dbReference>
<reference evidence="4 5" key="1">
    <citation type="submission" date="2021-07" db="EMBL/GenBank/DDBJ databases">
        <authorList>
            <person name="Imarazene B."/>
            <person name="Zahm M."/>
            <person name="Klopp C."/>
            <person name="Cabau C."/>
            <person name="Beille S."/>
            <person name="Jouanno E."/>
            <person name="Castinel A."/>
            <person name="Lluch J."/>
            <person name="Gil L."/>
            <person name="Kuchtly C."/>
            <person name="Lopez Roques C."/>
            <person name="Donnadieu C."/>
            <person name="Parrinello H."/>
            <person name="Journot L."/>
            <person name="Du K."/>
            <person name="Schartl M."/>
            <person name="Retaux S."/>
            <person name="Guiguen Y."/>
        </authorList>
    </citation>
    <scope>NUCLEOTIDE SEQUENCE [LARGE SCALE GENOMIC DNA]</scope>
    <source>
        <strain evidence="4">Pach_M1</strain>
        <tissue evidence="4">Testis</tissue>
    </source>
</reference>
<dbReference type="Pfam" id="PF00194">
    <property type="entry name" value="Carb_anhydrase"/>
    <property type="match status" value="1"/>
</dbReference>
<feature type="chain" id="PRO_5035886006" evidence="2">
    <location>
        <begin position="18"/>
        <end position="323"/>
    </location>
</feature>
<protein>
    <submittedName>
        <fullName evidence="4">Carbonic anhydrase 2-like</fullName>
    </submittedName>
</protein>
<dbReference type="Proteomes" id="UP000752171">
    <property type="component" value="Unassembled WGS sequence"/>
</dbReference>
<feature type="domain" description="Alpha-carbonic anhydrase" evidence="3">
    <location>
        <begin position="23"/>
        <end position="287"/>
    </location>
</feature>
<evidence type="ECO:0000256" key="1">
    <source>
        <dbReference type="ARBA" id="ARBA00010718"/>
    </source>
</evidence>
<dbReference type="InterPro" id="IPR036398">
    <property type="entry name" value="CA_dom_sf"/>
</dbReference>
<accession>A0A8T2LG94</accession>
<dbReference type="InterPro" id="IPR001148">
    <property type="entry name" value="CA_dom"/>
</dbReference>
<evidence type="ECO:0000256" key="2">
    <source>
        <dbReference type="SAM" id="SignalP"/>
    </source>
</evidence>
<dbReference type="SUPFAM" id="SSF51069">
    <property type="entry name" value="Carbonic anhydrase"/>
    <property type="match status" value="1"/>
</dbReference>
<dbReference type="GO" id="GO:0008270">
    <property type="term" value="F:zinc ion binding"/>
    <property type="evidence" value="ECO:0007669"/>
    <property type="project" value="InterPro"/>
</dbReference>
<dbReference type="PANTHER" id="PTHR18952">
    <property type="entry name" value="CARBONIC ANHYDRASE"/>
    <property type="match status" value="1"/>
</dbReference>
<gene>
    <name evidence="4" type="primary">CA2</name>
    <name evidence="4" type="ORF">AMEX_G15430</name>
</gene>
<name>A0A8T2LG94_ASTMX</name>
<dbReference type="Gene3D" id="3.10.200.10">
    <property type="entry name" value="Alpha carbonic anhydrase"/>
    <property type="match status" value="1"/>
</dbReference>
<dbReference type="AlphaFoldDB" id="A0A8T2LG94"/>
<evidence type="ECO:0000313" key="4">
    <source>
        <dbReference type="EMBL" id="KAG9270479.1"/>
    </source>
</evidence>
<dbReference type="EMBL" id="JAICCE010000012">
    <property type="protein sequence ID" value="KAG9270479.1"/>
    <property type="molecule type" value="Genomic_DNA"/>
</dbReference>
<evidence type="ECO:0000313" key="5">
    <source>
        <dbReference type="Proteomes" id="UP000752171"/>
    </source>
</evidence>